<reference evidence="2 3" key="1">
    <citation type="journal article" date="2020" name="Nat. Food">
        <title>A phased Vanilla planifolia genome enables genetic improvement of flavour and production.</title>
        <authorList>
            <person name="Hasing T."/>
            <person name="Tang H."/>
            <person name="Brym M."/>
            <person name="Khazi F."/>
            <person name="Huang T."/>
            <person name="Chambers A.H."/>
        </authorList>
    </citation>
    <scope>NUCLEOTIDE SEQUENCE [LARGE SCALE GENOMIC DNA]</scope>
    <source>
        <tissue evidence="2">Leaf</tissue>
    </source>
</reference>
<keyword evidence="3" id="KW-1185">Reference proteome</keyword>
<dbReference type="PANTHER" id="PTHR21450">
    <property type="entry name" value="PROTEIN ALTERED PHOSPHATE STARVATION RESPONSE 1"/>
    <property type="match status" value="1"/>
</dbReference>
<evidence type="ECO:0000259" key="1">
    <source>
        <dbReference type="Pfam" id="PF04783"/>
    </source>
</evidence>
<organism evidence="2 3">
    <name type="scientific">Vanilla planifolia</name>
    <name type="common">Vanilla</name>
    <dbReference type="NCBI Taxonomy" id="51239"/>
    <lineage>
        <taxon>Eukaryota</taxon>
        <taxon>Viridiplantae</taxon>
        <taxon>Streptophyta</taxon>
        <taxon>Embryophyta</taxon>
        <taxon>Tracheophyta</taxon>
        <taxon>Spermatophyta</taxon>
        <taxon>Magnoliopsida</taxon>
        <taxon>Liliopsida</taxon>
        <taxon>Asparagales</taxon>
        <taxon>Orchidaceae</taxon>
        <taxon>Vanilloideae</taxon>
        <taxon>Vanilleae</taxon>
        <taxon>Vanilla</taxon>
    </lineage>
</organism>
<protein>
    <recommendedName>
        <fullName evidence="1">DUF630 domain-containing protein</fullName>
    </recommendedName>
</protein>
<dbReference type="AlphaFoldDB" id="A0A835RC04"/>
<dbReference type="PANTHER" id="PTHR21450:SF35">
    <property type="entry name" value="TRANSCRIPTION FACTOR, PUTATIVE (DUF630 AND DUF632)-RELATED"/>
    <property type="match status" value="1"/>
</dbReference>
<comment type="caution">
    <text evidence="2">The sequence shown here is derived from an EMBL/GenBank/DDBJ whole genome shotgun (WGS) entry which is preliminary data.</text>
</comment>
<name>A0A835RC04_VANPL</name>
<gene>
    <name evidence="2" type="ORF">HPP92_009239</name>
</gene>
<sequence>MGFFSDSKPTETNPVHLCNERSLCIKKAIDSRLAFSAAHLCYIQSLQRIGAALKQLVEAESSGETLAGNFDDERTIFPSPSSFASESPTHMLESSPLSPWLSDMNCLGISMGSAAARFSSSDLHFHKEGSSLPMQISSTWDFFDPNGDNCDKCLTPKFVKLITLSRLKESDVVPLIEEHLMRSHRIKDEQVGDDVGQNSHSSDACVTVERFHESKVEEADMQKELCAEREDASEFITHRAKDFLASMKDIEQRFLRAAEVGNHVSDMLGTKKNYLGISMVKTGPLLLEMANACTIY</sequence>
<evidence type="ECO:0000313" key="2">
    <source>
        <dbReference type="EMBL" id="KAG0485160.1"/>
    </source>
</evidence>
<dbReference type="EMBL" id="JADCNL010000004">
    <property type="protein sequence ID" value="KAG0485160.1"/>
    <property type="molecule type" value="Genomic_DNA"/>
</dbReference>
<dbReference type="Proteomes" id="UP000636800">
    <property type="component" value="Unassembled WGS sequence"/>
</dbReference>
<feature type="domain" description="DUF630" evidence="1">
    <location>
        <begin position="5"/>
        <end position="60"/>
    </location>
</feature>
<proteinExistence type="predicted"/>
<accession>A0A835RC04</accession>
<dbReference type="OrthoDB" id="410651at2759"/>
<dbReference type="Pfam" id="PF04783">
    <property type="entry name" value="DUF630"/>
    <property type="match status" value="1"/>
</dbReference>
<evidence type="ECO:0000313" key="3">
    <source>
        <dbReference type="Proteomes" id="UP000636800"/>
    </source>
</evidence>
<dbReference type="InterPro" id="IPR006868">
    <property type="entry name" value="DUF630"/>
</dbReference>